<evidence type="ECO:0000256" key="2">
    <source>
        <dbReference type="ARBA" id="ARBA00022692"/>
    </source>
</evidence>
<keyword evidence="4 8" id="KW-1133">Transmembrane helix</keyword>
<evidence type="ECO:0000313" key="9">
    <source>
        <dbReference type="EMBL" id="CAA9491810.1"/>
    </source>
</evidence>
<feature type="transmembrane region" description="Helical" evidence="8">
    <location>
        <begin position="322"/>
        <end position="347"/>
    </location>
</feature>
<feature type="transmembrane region" description="Helical" evidence="8">
    <location>
        <begin position="128"/>
        <end position="145"/>
    </location>
</feature>
<name>A0A6J4SCB1_9ACTN</name>
<dbReference type="InterPro" id="IPR018365">
    <property type="entry name" value="Cell_cycle_FtsW-rel_CS"/>
</dbReference>
<feature type="transmembrane region" description="Helical" evidence="8">
    <location>
        <begin position="359"/>
        <end position="377"/>
    </location>
</feature>
<feature type="transmembrane region" description="Helical" evidence="8">
    <location>
        <begin position="20"/>
        <end position="44"/>
    </location>
</feature>
<keyword evidence="5 8" id="KW-0472">Membrane</keyword>
<feature type="transmembrane region" description="Helical" evidence="8">
    <location>
        <begin position="56"/>
        <end position="77"/>
    </location>
</feature>
<protein>
    <recommendedName>
        <fullName evidence="6">peptidoglycan glycosyltransferase</fullName>
        <ecNumber evidence="6">2.4.99.28</ecNumber>
    </recommendedName>
</protein>
<dbReference type="PANTHER" id="PTHR30474:SF14">
    <property type="entry name" value="CELL CYCLE PROTEIN"/>
    <property type="match status" value="1"/>
</dbReference>
<feature type="transmembrane region" description="Helical" evidence="8">
    <location>
        <begin position="199"/>
        <end position="219"/>
    </location>
</feature>
<dbReference type="GO" id="GO:0008360">
    <property type="term" value="P:regulation of cell shape"/>
    <property type="evidence" value="ECO:0007669"/>
    <property type="project" value="UniProtKB-KW"/>
</dbReference>
<evidence type="ECO:0000256" key="5">
    <source>
        <dbReference type="ARBA" id="ARBA00023136"/>
    </source>
</evidence>
<evidence type="ECO:0000256" key="4">
    <source>
        <dbReference type="ARBA" id="ARBA00022989"/>
    </source>
</evidence>
<dbReference type="InterPro" id="IPR011923">
    <property type="entry name" value="RodA/MrdB"/>
</dbReference>
<dbReference type="Pfam" id="PF01098">
    <property type="entry name" value="FTSW_RODA_SPOVE"/>
    <property type="match status" value="1"/>
</dbReference>
<feature type="transmembrane region" description="Helical" evidence="8">
    <location>
        <begin position="293"/>
        <end position="310"/>
    </location>
</feature>
<feature type="transmembrane region" description="Helical" evidence="8">
    <location>
        <begin position="152"/>
        <end position="170"/>
    </location>
</feature>
<dbReference type="PROSITE" id="PS00428">
    <property type="entry name" value="FTSW_RODA_SPOVE"/>
    <property type="match status" value="1"/>
</dbReference>
<organism evidence="9">
    <name type="scientific">uncultured Solirubrobacterales bacterium</name>
    <dbReference type="NCBI Taxonomy" id="768556"/>
    <lineage>
        <taxon>Bacteria</taxon>
        <taxon>Bacillati</taxon>
        <taxon>Actinomycetota</taxon>
        <taxon>Thermoleophilia</taxon>
        <taxon>Solirubrobacterales</taxon>
        <taxon>environmental samples</taxon>
    </lineage>
</organism>
<dbReference type="GO" id="GO:0051301">
    <property type="term" value="P:cell division"/>
    <property type="evidence" value="ECO:0007669"/>
    <property type="project" value="InterPro"/>
</dbReference>
<sequence length="398" mass="42074">MYASPVKPASSDARSPRAGLLGGLDLGLLAAALGLIAVSVYILTMATQDDVPGSPLYYVVRQAIYGVVGVGLMLAASRIDVSRLREHQRAIYAAMIGSILLVLVIGVAARGSRRWIEFPFFRFQPSELGKVLLILALSAFIVDRVRRLGDRATTGHIVALALVPALLVMAEPDLGSALVYVAITAVLLFVAGTKWTHMAALGGMAAASAVIVLLALPMIGVEVLKPYQVARLTAFVNPTNDPQEQGYQLQQSITAIGAGQKTGRGPEGATQTRLDFLPEHHTDFVFSVVGEQFGFLGAGLVLSLYALLLWRALRILTSAKNLYGALVAGGVTAMLMFQVFVNIGMTIGIMPITGVPLPLMSYGGSSVLVTFLAIGLLQSVSAQARSTELTKTRELSAA</sequence>
<dbReference type="InterPro" id="IPR001182">
    <property type="entry name" value="FtsW/RodA"/>
</dbReference>
<dbReference type="GO" id="GO:0005886">
    <property type="term" value="C:plasma membrane"/>
    <property type="evidence" value="ECO:0007669"/>
    <property type="project" value="TreeGrafter"/>
</dbReference>
<dbReference type="GO" id="GO:0032153">
    <property type="term" value="C:cell division site"/>
    <property type="evidence" value="ECO:0007669"/>
    <property type="project" value="TreeGrafter"/>
</dbReference>
<accession>A0A6J4SCB1</accession>
<dbReference type="NCBIfam" id="TIGR02210">
    <property type="entry name" value="rodA_shape"/>
    <property type="match status" value="1"/>
</dbReference>
<evidence type="ECO:0000256" key="1">
    <source>
        <dbReference type="ARBA" id="ARBA00004141"/>
    </source>
</evidence>
<feature type="transmembrane region" description="Helical" evidence="8">
    <location>
        <begin position="176"/>
        <end position="192"/>
    </location>
</feature>
<evidence type="ECO:0000256" key="6">
    <source>
        <dbReference type="ARBA" id="ARBA00044770"/>
    </source>
</evidence>
<evidence type="ECO:0000256" key="3">
    <source>
        <dbReference type="ARBA" id="ARBA00022960"/>
    </source>
</evidence>
<reference evidence="9" key="1">
    <citation type="submission" date="2020-02" db="EMBL/GenBank/DDBJ databases">
        <authorList>
            <person name="Meier V. D."/>
        </authorList>
    </citation>
    <scope>NUCLEOTIDE SEQUENCE</scope>
    <source>
        <strain evidence="9">AVDCRST_MAG17</strain>
    </source>
</reference>
<dbReference type="GO" id="GO:0015648">
    <property type="term" value="F:lipid-linked peptidoglycan transporter activity"/>
    <property type="evidence" value="ECO:0007669"/>
    <property type="project" value="TreeGrafter"/>
</dbReference>
<dbReference type="EC" id="2.4.99.28" evidence="6"/>
<dbReference type="PANTHER" id="PTHR30474">
    <property type="entry name" value="CELL CYCLE PROTEIN"/>
    <property type="match status" value="1"/>
</dbReference>
<dbReference type="AlphaFoldDB" id="A0A6J4SCB1"/>
<feature type="transmembrane region" description="Helical" evidence="8">
    <location>
        <begin position="89"/>
        <end position="108"/>
    </location>
</feature>
<dbReference type="GO" id="GO:0008955">
    <property type="term" value="F:peptidoglycan glycosyltransferase activity"/>
    <property type="evidence" value="ECO:0007669"/>
    <property type="project" value="UniProtKB-EC"/>
</dbReference>
<proteinExistence type="predicted"/>
<evidence type="ECO:0000256" key="7">
    <source>
        <dbReference type="ARBA" id="ARBA00049902"/>
    </source>
</evidence>
<comment type="catalytic activity">
    <reaction evidence="7">
        <text>[GlcNAc-(1-&gt;4)-Mur2Ac(oyl-L-Ala-gamma-D-Glu-L-Lys-D-Ala-D-Ala)](n)-di-trans,octa-cis-undecaprenyl diphosphate + beta-D-GlcNAc-(1-&gt;4)-Mur2Ac(oyl-L-Ala-gamma-D-Glu-L-Lys-D-Ala-D-Ala)-di-trans,octa-cis-undecaprenyl diphosphate = [GlcNAc-(1-&gt;4)-Mur2Ac(oyl-L-Ala-gamma-D-Glu-L-Lys-D-Ala-D-Ala)](n+1)-di-trans,octa-cis-undecaprenyl diphosphate + di-trans,octa-cis-undecaprenyl diphosphate + H(+)</text>
        <dbReference type="Rhea" id="RHEA:23708"/>
        <dbReference type="Rhea" id="RHEA-COMP:9602"/>
        <dbReference type="Rhea" id="RHEA-COMP:9603"/>
        <dbReference type="ChEBI" id="CHEBI:15378"/>
        <dbReference type="ChEBI" id="CHEBI:58405"/>
        <dbReference type="ChEBI" id="CHEBI:60033"/>
        <dbReference type="ChEBI" id="CHEBI:78435"/>
        <dbReference type="EC" id="2.4.99.28"/>
    </reaction>
</comment>
<keyword evidence="3" id="KW-0133">Cell shape</keyword>
<evidence type="ECO:0000256" key="8">
    <source>
        <dbReference type="SAM" id="Phobius"/>
    </source>
</evidence>
<dbReference type="EMBL" id="CADCVV010000062">
    <property type="protein sequence ID" value="CAA9491810.1"/>
    <property type="molecule type" value="Genomic_DNA"/>
</dbReference>
<gene>
    <name evidence="9" type="ORF">AVDCRST_MAG17-821</name>
</gene>
<comment type="subcellular location">
    <subcellularLocation>
        <location evidence="1">Membrane</location>
        <topology evidence="1">Multi-pass membrane protein</topology>
    </subcellularLocation>
</comment>
<keyword evidence="2 8" id="KW-0812">Transmembrane</keyword>